<dbReference type="RefSeq" id="WP_145244307.1">
    <property type="nucleotide sequence ID" value="NZ_CP036273.1"/>
</dbReference>
<protein>
    <recommendedName>
        <fullName evidence="4">DUF4058 family protein</fullName>
    </recommendedName>
</protein>
<evidence type="ECO:0008006" key="4">
    <source>
        <dbReference type="Google" id="ProtNLM"/>
    </source>
</evidence>
<dbReference type="AlphaFoldDB" id="A0A517Y2Y0"/>
<dbReference type="Pfam" id="PF13267">
    <property type="entry name" value="DUF4058"/>
    <property type="match status" value="1"/>
</dbReference>
<evidence type="ECO:0000313" key="3">
    <source>
        <dbReference type="Proteomes" id="UP000319576"/>
    </source>
</evidence>
<dbReference type="InterPro" id="IPR025132">
    <property type="entry name" value="DUF4058"/>
</dbReference>
<accession>A0A517Y2Y0</accession>
<dbReference type="Proteomes" id="UP000319576">
    <property type="component" value="Chromosome"/>
</dbReference>
<sequence>MPLHDWAALTGWDGVHQVWGVELLYALKPLLPPAYRAYIGTTPTFAIGGPDDGRPDVGVRDWPPGGPTSAPAPDGPEPDEEVAVATLAADTAVLVERAGRLVAAIELVSPRNKDRLSAQGAYAAAYAGYLLRGVHLLLVDVHRRPAGFSFADEVARALALAQPAVAAPFAVGYRVGGPAPGGGRFLAVWRRPLAVGDPLPPMRLPLSADESVVVDLEGTYRRATEAAYLG</sequence>
<reference evidence="2 3" key="1">
    <citation type="submission" date="2019-02" db="EMBL/GenBank/DDBJ databases">
        <title>Deep-cultivation of Planctomycetes and their phenomic and genomic characterization uncovers novel biology.</title>
        <authorList>
            <person name="Wiegand S."/>
            <person name="Jogler M."/>
            <person name="Boedeker C."/>
            <person name="Pinto D."/>
            <person name="Vollmers J."/>
            <person name="Rivas-Marin E."/>
            <person name="Kohn T."/>
            <person name="Peeters S.H."/>
            <person name="Heuer A."/>
            <person name="Rast P."/>
            <person name="Oberbeckmann S."/>
            <person name="Bunk B."/>
            <person name="Jeske O."/>
            <person name="Meyerdierks A."/>
            <person name="Storesund J.E."/>
            <person name="Kallscheuer N."/>
            <person name="Luecker S."/>
            <person name="Lage O.M."/>
            <person name="Pohl T."/>
            <person name="Merkel B.J."/>
            <person name="Hornburger P."/>
            <person name="Mueller R.-W."/>
            <person name="Bruemmer F."/>
            <person name="Labrenz M."/>
            <person name="Spormann A.M."/>
            <person name="Op den Camp H."/>
            <person name="Overmann J."/>
            <person name="Amann R."/>
            <person name="Jetten M.S.M."/>
            <person name="Mascher T."/>
            <person name="Medema M.H."/>
            <person name="Devos D.P."/>
            <person name="Kaster A.-K."/>
            <person name="Ovreas L."/>
            <person name="Rohde M."/>
            <person name="Galperin M.Y."/>
            <person name="Jogler C."/>
        </authorList>
    </citation>
    <scope>NUCLEOTIDE SEQUENCE [LARGE SCALE GENOMIC DNA]</scope>
    <source>
        <strain evidence="2 3">ETA_A1</strain>
    </source>
</reference>
<name>A0A517Y2Y0_9BACT</name>
<evidence type="ECO:0000256" key="1">
    <source>
        <dbReference type="SAM" id="MobiDB-lite"/>
    </source>
</evidence>
<gene>
    <name evidence="2" type="ORF">ETAA1_61300</name>
</gene>
<dbReference type="KEGG" id="uli:ETAA1_61300"/>
<proteinExistence type="predicted"/>
<organism evidence="2 3">
    <name type="scientific">Urbifossiella limnaea</name>
    <dbReference type="NCBI Taxonomy" id="2528023"/>
    <lineage>
        <taxon>Bacteria</taxon>
        <taxon>Pseudomonadati</taxon>
        <taxon>Planctomycetota</taxon>
        <taxon>Planctomycetia</taxon>
        <taxon>Gemmatales</taxon>
        <taxon>Gemmataceae</taxon>
        <taxon>Urbifossiella</taxon>
    </lineage>
</organism>
<evidence type="ECO:0000313" key="2">
    <source>
        <dbReference type="EMBL" id="QDU24117.1"/>
    </source>
</evidence>
<feature type="region of interest" description="Disordered" evidence="1">
    <location>
        <begin position="49"/>
        <end position="79"/>
    </location>
</feature>
<dbReference type="OrthoDB" id="275719at2"/>
<keyword evidence="3" id="KW-1185">Reference proteome</keyword>
<dbReference type="EMBL" id="CP036273">
    <property type="protein sequence ID" value="QDU24117.1"/>
    <property type="molecule type" value="Genomic_DNA"/>
</dbReference>